<sequence length="50" mass="5808">IETNLAYAGLNSDHVRNLRAYERELIGSLLQLKGVTIQKHCLNLFKFCFR</sequence>
<dbReference type="Proteomes" id="UP001233999">
    <property type="component" value="Unassembled WGS sequence"/>
</dbReference>
<accession>A0AAD7ZAQ8</accession>
<comment type="caution">
    <text evidence="1">The sequence shown here is derived from an EMBL/GenBank/DDBJ whole genome shotgun (WGS) entry which is preliminary data.</text>
</comment>
<gene>
    <name evidence="1" type="ORF">L9F63_006548</name>
</gene>
<protein>
    <submittedName>
        <fullName evidence="1">Uncharacterized protein</fullName>
    </submittedName>
</protein>
<reference evidence="1" key="2">
    <citation type="submission" date="2023-05" db="EMBL/GenBank/DDBJ databases">
        <authorList>
            <person name="Fouks B."/>
        </authorList>
    </citation>
    <scope>NUCLEOTIDE SEQUENCE</scope>
    <source>
        <strain evidence="1">Stay&amp;Tobe</strain>
        <tissue evidence="1">Testes</tissue>
    </source>
</reference>
<reference evidence="1" key="1">
    <citation type="journal article" date="2023" name="IScience">
        <title>Live-bearing cockroach genome reveals convergent evolutionary mechanisms linked to viviparity in insects and beyond.</title>
        <authorList>
            <person name="Fouks B."/>
            <person name="Harrison M.C."/>
            <person name="Mikhailova A.A."/>
            <person name="Marchal E."/>
            <person name="English S."/>
            <person name="Carruthers M."/>
            <person name="Jennings E.C."/>
            <person name="Chiamaka E.L."/>
            <person name="Frigard R.A."/>
            <person name="Pippel M."/>
            <person name="Attardo G.M."/>
            <person name="Benoit J.B."/>
            <person name="Bornberg-Bauer E."/>
            <person name="Tobe S.S."/>
        </authorList>
    </citation>
    <scope>NUCLEOTIDE SEQUENCE</scope>
    <source>
        <strain evidence="1">Stay&amp;Tobe</strain>
    </source>
</reference>
<feature type="non-terminal residue" evidence="1">
    <location>
        <position position="1"/>
    </location>
</feature>
<feature type="non-terminal residue" evidence="1">
    <location>
        <position position="50"/>
    </location>
</feature>
<dbReference type="AlphaFoldDB" id="A0AAD7ZAQ8"/>
<keyword evidence="2" id="KW-1185">Reference proteome</keyword>
<evidence type="ECO:0000313" key="1">
    <source>
        <dbReference type="EMBL" id="KAJ9576877.1"/>
    </source>
</evidence>
<name>A0AAD7ZAQ8_DIPPU</name>
<dbReference type="EMBL" id="JASPKZ010009387">
    <property type="protein sequence ID" value="KAJ9576877.1"/>
    <property type="molecule type" value="Genomic_DNA"/>
</dbReference>
<proteinExistence type="predicted"/>
<organism evidence="1 2">
    <name type="scientific">Diploptera punctata</name>
    <name type="common">Pacific beetle cockroach</name>
    <dbReference type="NCBI Taxonomy" id="6984"/>
    <lineage>
        <taxon>Eukaryota</taxon>
        <taxon>Metazoa</taxon>
        <taxon>Ecdysozoa</taxon>
        <taxon>Arthropoda</taxon>
        <taxon>Hexapoda</taxon>
        <taxon>Insecta</taxon>
        <taxon>Pterygota</taxon>
        <taxon>Neoptera</taxon>
        <taxon>Polyneoptera</taxon>
        <taxon>Dictyoptera</taxon>
        <taxon>Blattodea</taxon>
        <taxon>Blaberoidea</taxon>
        <taxon>Blaberidae</taxon>
        <taxon>Diplopterinae</taxon>
        <taxon>Diploptera</taxon>
    </lineage>
</organism>
<evidence type="ECO:0000313" key="2">
    <source>
        <dbReference type="Proteomes" id="UP001233999"/>
    </source>
</evidence>